<dbReference type="SUPFAM" id="SSF53213">
    <property type="entry name" value="LigB-like"/>
    <property type="match status" value="1"/>
</dbReference>
<evidence type="ECO:0000256" key="2">
    <source>
        <dbReference type="ARBA" id="ARBA00007581"/>
    </source>
</evidence>
<dbReference type="Proteomes" id="UP001321526">
    <property type="component" value="Chromosome"/>
</dbReference>
<comment type="cofactor">
    <cofactor evidence="1">
        <name>Zn(2+)</name>
        <dbReference type="ChEBI" id="CHEBI:29105"/>
    </cofactor>
</comment>
<evidence type="ECO:0000256" key="6">
    <source>
        <dbReference type="SAM" id="MobiDB-lite"/>
    </source>
</evidence>
<dbReference type="Gene3D" id="3.40.830.10">
    <property type="entry name" value="LigB-like"/>
    <property type="match status" value="1"/>
</dbReference>
<dbReference type="CDD" id="cd07363">
    <property type="entry name" value="45_DOPA_Dioxygenase"/>
    <property type="match status" value="1"/>
</dbReference>
<reference evidence="8 9" key="1">
    <citation type="submission" date="2019-01" db="EMBL/GenBank/DDBJ databases">
        <title>Genome sequence of Salinicola endophyticus REST5.</title>
        <authorList>
            <person name="Nascimento F.X."/>
        </authorList>
    </citation>
    <scope>NUCLEOTIDE SEQUENCE [LARGE SCALE GENOMIC DNA]</scope>
    <source>
        <strain evidence="8 9">REST5</strain>
    </source>
</reference>
<keyword evidence="3" id="KW-0479">Metal-binding</keyword>
<protein>
    <submittedName>
        <fullName evidence="8">Dioxygenase</fullName>
    </submittedName>
</protein>
<dbReference type="InterPro" id="IPR004183">
    <property type="entry name" value="Xdiol_dOase_suB"/>
</dbReference>
<comment type="similarity">
    <text evidence="2">Belongs to the DODA-type extradiol aromatic ring-opening dioxygenase family.</text>
</comment>
<evidence type="ECO:0000256" key="4">
    <source>
        <dbReference type="ARBA" id="ARBA00022833"/>
    </source>
</evidence>
<accession>A0ABY8FIQ9</accession>
<dbReference type="PANTHER" id="PTHR30096:SF0">
    <property type="entry name" value="4,5-DOPA DIOXYGENASE EXTRADIOL-LIKE PROTEIN"/>
    <property type="match status" value="1"/>
</dbReference>
<keyword evidence="9" id="KW-1185">Reference proteome</keyword>
<organism evidence="8 9">
    <name type="scientific">Salinicola endophyticus</name>
    <dbReference type="NCBI Taxonomy" id="1949083"/>
    <lineage>
        <taxon>Bacteria</taxon>
        <taxon>Pseudomonadati</taxon>
        <taxon>Pseudomonadota</taxon>
        <taxon>Gammaproteobacteria</taxon>
        <taxon>Oceanospirillales</taxon>
        <taxon>Halomonadaceae</taxon>
        <taxon>Salinicola</taxon>
    </lineage>
</organism>
<evidence type="ECO:0000256" key="1">
    <source>
        <dbReference type="ARBA" id="ARBA00001947"/>
    </source>
</evidence>
<evidence type="ECO:0000313" key="9">
    <source>
        <dbReference type="Proteomes" id="UP001321526"/>
    </source>
</evidence>
<dbReference type="GO" id="GO:0051213">
    <property type="term" value="F:dioxygenase activity"/>
    <property type="evidence" value="ECO:0007669"/>
    <property type="project" value="UniProtKB-KW"/>
</dbReference>
<evidence type="ECO:0000256" key="5">
    <source>
        <dbReference type="ARBA" id="ARBA00023002"/>
    </source>
</evidence>
<feature type="domain" description="Extradiol ring-cleavage dioxygenase class III enzyme subunit B" evidence="7">
    <location>
        <begin position="37"/>
        <end position="274"/>
    </location>
</feature>
<sequence>MAQRRLVPAAHRRRLESDTNTPTMPRAERSLPMPTAPILYLSHGAPDLALSAHPARDFLRQLGQRLPRPRGAMVISAHFETQELTLSTAPTPATWHDFHGFPDELYAMRYPARGLPEVAAAIAETLRTEGHSVALDPARPLDHGIWSPLSLLWPDAEVALIPVSVPLAVDTRTQLALGAALARAAADHDLMLIGSGAATHNLGDRHPRHDRPDAWAREFQAWVIDIAARGDLASLARWHEQAPNARHAHPTPEHFLPLLMCLGAAAGRPLSRLHDSFMYGNLSMLALGSGALAELTEPH</sequence>
<dbReference type="PANTHER" id="PTHR30096">
    <property type="entry name" value="4,5-DOPA DIOXYGENASE EXTRADIOL-LIKE PROTEIN"/>
    <property type="match status" value="1"/>
</dbReference>
<evidence type="ECO:0000313" key="8">
    <source>
        <dbReference type="EMBL" id="WFF42517.1"/>
    </source>
</evidence>
<dbReference type="InterPro" id="IPR014436">
    <property type="entry name" value="Extradiol_dOase_DODA"/>
</dbReference>
<gene>
    <name evidence="8" type="ORF">EVC62_13970</name>
</gene>
<feature type="region of interest" description="Disordered" evidence="6">
    <location>
        <begin position="1"/>
        <end position="30"/>
    </location>
</feature>
<dbReference type="EMBL" id="CP035631">
    <property type="protein sequence ID" value="WFF42517.1"/>
    <property type="molecule type" value="Genomic_DNA"/>
</dbReference>
<evidence type="ECO:0000259" key="7">
    <source>
        <dbReference type="Pfam" id="PF02900"/>
    </source>
</evidence>
<proteinExistence type="inferred from homology"/>
<keyword evidence="4" id="KW-0862">Zinc</keyword>
<dbReference type="Pfam" id="PF02900">
    <property type="entry name" value="LigB"/>
    <property type="match status" value="1"/>
</dbReference>
<keyword evidence="8" id="KW-0223">Dioxygenase</keyword>
<dbReference type="PIRSF" id="PIRSF006157">
    <property type="entry name" value="Doxgns_DODA"/>
    <property type="match status" value="1"/>
</dbReference>
<keyword evidence="5" id="KW-0560">Oxidoreductase</keyword>
<name>A0ABY8FIQ9_9GAMM</name>
<evidence type="ECO:0000256" key="3">
    <source>
        <dbReference type="ARBA" id="ARBA00022723"/>
    </source>
</evidence>